<evidence type="ECO:0000313" key="1">
    <source>
        <dbReference type="EMBL" id="MFF1274401.1"/>
    </source>
</evidence>
<protein>
    <submittedName>
        <fullName evidence="1">WD40 repeat domain-containing protein</fullName>
    </submittedName>
</protein>
<dbReference type="PANTHER" id="PTHR19879">
    <property type="entry name" value="TRANSCRIPTION INITIATION FACTOR TFIID"/>
    <property type="match status" value="1"/>
</dbReference>
<dbReference type="RefSeq" id="WP_388234683.1">
    <property type="nucleotide sequence ID" value="NZ_JBHVZQ010000009.1"/>
</dbReference>
<dbReference type="SMART" id="SM00320">
    <property type="entry name" value="WD40"/>
    <property type="match status" value="2"/>
</dbReference>
<dbReference type="InterPro" id="IPR015943">
    <property type="entry name" value="WD40/YVTN_repeat-like_dom_sf"/>
</dbReference>
<dbReference type="Gene3D" id="2.130.10.10">
    <property type="entry name" value="YVTN repeat-like/Quinoprotein amine dehydrogenase"/>
    <property type="match status" value="1"/>
</dbReference>
<dbReference type="InterPro" id="IPR001680">
    <property type="entry name" value="WD40_rpt"/>
</dbReference>
<name>A0ABW6Q5R9_9ACTN</name>
<gene>
    <name evidence="1" type="ORF">ACFVZC_13470</name>
</gene>
<proteinExistence type="predicted"/>
<dbReference type="InterPro" id="IPR036322">
    <property type="entry name" value="WD40_repeat_dom_sf"/>
</dbReference>
<keyword evidence="2" id="KW-1185">Reference proteome</keyword>
<reference evidence="1 2" key="1">
    <citation type="submission" date="2024-09" db="EMBL/GenBank/DDBJ databases">
        <title>The Natural Products Discovery Center: Release of the First 8490 Sequenced Strains for Exploring Actinobacteria Biosynthetic Diversity.</title>
        <authorList>
            <person name="Kalkreuter E."/>
            <person name="Kautsar S.A."/>
            <person name="Yang D."/>
            <person name="Bader C.D."/>
            <person name="Teijaro C.N."/>
            <person name="Fluegel L."/>
            <person name="Davis C.M."/>
            <person name="Simpson J.R."/>
            <person name="Lauterbach L."/>
            <person name="Steele A.D."/>
            <person name="Gui C."/>
            <person name="Meng S."/>
            <person name="Li G."/>
            <person name="Viehrig K."/>
            <person name="Ye F."/>
            <person name="Su P."/>
            <person name="Kiefer A.F."/>
            <person name="Nichols A."/>
            <person name="Cepeda A.J."/>
            <person name="Yan W."/>
            <person name="Fan B."/>
            <person name="Jiang Y."/>
            <person name="Adhikari A."/>
            <person name="Zheng C.-J."/>
            <person name="Schuster L."/>
            <person name="Cowan T.M."/>
            <person name="Smanski M.J."/>
            <person name="Chevrette M.G."/>
            <person name="De Carvalho L.P.S."/>
            <person name="Shen B."/>
        </authorList>
    </citation>
    <scope>NUCLEOTIDE SEQUENCE [LARGE SCALE GENOMIC DNA]</scope>
    <source>
        <strain evidence="1 2">NPDC058328</strain>
    </source>
</reference>
<sequence>MPRRHRGDDRDVRLWDLDSGRCLRVMTGHTRAVRSVWLGPDGRRALSGGDHRERVRRLWDTETGECLRTFDGYSSSGARLTGDGRFAVCDGREGIEVWNVGTGRCFPLPEAKGDGPPAAVPTPDGRYVAAGDSAGRVRVREIDWEQTVSDPSRVTRG</sequence>
<accession>A0ABW6Q5R9</accession>
<evidence type="ECO:0000313" key="2">
    <source>
        <dbReference type="Proteomes" id="UP001601627"/>
    </source>
</evidence>
<dbReference type="Pfam" id="PF00400">
    <property type="entry name" value="WD40"/>
    <property type="match status" value="1"/>
</dbReference>
<dbReference type="SUPFAM" id="SSF50978">
    <property type="entry name" value="WD40 repeat-like"/>
    <property type="match status" value="1"/>
</dbReference>
<dbReference type="EMBL" id="JBHVZQ010000009">
    <property type="protein sequence ID" value="MFF1274401.1"/>
    <property type="molecule type" value="Genomic_DNA"/>
</dbReference>
<dbReference type="Proteomes" id="UP001601627">
    <property type="component" value="Unassembled WGS sequence"/>
</dbReference>
<dbReference type="PANTHER" id="PTHR19879:SF9">
    <property type="entry name" value="TRANSCRIPTION INITIATION FACTOR TFIID SUBUNIT 5"/>
    <property type="match status" value="1"/>
</dbReference>
<organism evidence="1 2">
    <name type="scientific">Streptomyces marokkonensis</name>
    <dbReference type="NCBI Taxonomy" id="324855"/>
    <lineage>
        <taxon>Bacteria</taxon>
        <taxon>Bacillati</taxon>
        <taxon>Actinomycetota</taxon>
        <taxon>Actinomycetes</taxon>
        <taxon>Kitasatosporales</taxon>
        <taxon>Streptomycetaceae</taxon>
        <taxon>Streptomyces</taxon>
    </lineage>
</organism>
<comment type="caution">
    <text evidence="1">The sequence shown here is derived from an EMBL/GenBank/DDBJ whole genome shotgun (WGS) entry which is preliminary data.</text>
</comment>